<organism evidence="1 2">
    <name type="scientific">Campylobacter molothri</name>
    <dbReference type="NCBI Taxonomy" id="1032242"/>
    <lineage>
        <taxon>Bacteria</taxon>
        <taxon>Pseudomonadati</taxon>
        <taxon>Campylobacterota</taxon>
        <taxon>Epsilonproteobacteria</taxon>
        <taxon>Campylobacterales</taxon>
        <taxon>Campylobacteraceae</taxon>
        <taxon>Campylobacter</taxon>
    </lineage>
</organism>
<sequence>MKNNLDLKLYLVANRGKRSDETFLNILEDAIKGGVDIIQLREKELNSREFYELGKKVQKLCRIYKIPFLINDRIDIALALNADGVHLGQDDLDIKIARDLLGEEKIIGLSLKTLKQLDFIKSADYLGCGAIKATPTKESSLISLEILKQICKKSSIPVVAIGGIDQEMISELKGIDLAGIAVVRAIMDANDPYLSAKKLKEAFCANLSFK</sequence>
<protein>
    <submittedName>
        <fullName evidence="1">Thiamine phosphate synthase</fullName>
        <ecNumber evidence="1">2.5.1.3</ecNumber>
    </submittedName>
</protein>
<dbReference type="EC" id="2.5.1.3" evidence="1"/>
<proteinExistence type="predicted"/>
<keyword evidence="1" id="KW-0808">Transferase</keyword>
<gene>
    <name evidence="1" type="primary">thiE</name>
    <name evidence="1" type="ORF">H2252_05430</name>
</gene>
<dbReference type="Proteomes" id="UP001319828">
    <property type="component" value="Unassembled WGS sequence"/>
</dbReference>
<name>A0ACC5W2B1_9BACT</name>
<keyword evidence="2" id="KW-1185">Reference proteome</keyword>
<evidence type="ECO:0000313" key="2">
    <source>
        <dbReference type="Proteomes" id="UP001319828"/>
    </source>
</evidence>
<reference evidence="1" key="1">
    <citation type="submission" date="2020-07" db="EMBL/GenBank/DDBJ databases">
        <title>Campylobacter molothri sp. nov. isolated from wild birds.</title>
        <authorList>
            <person name="Miller W.G."/>
            <person name="Chapman M.H."/>
            <person name="Yee E."/>
            <person name="Lopes B.S."/>
            <person name="Forbes K.J."/>
        </authorList>
    </citation>
    <scope>NUCLEOTIDE SEQUENCE</scope>
    <source>
        <strain evidence="1">RM9754</strain>
    </source>
</reference>
<dbReference type="EMBL" id="JACHUQ010000008">
    <property type="protein sequence ID" value="MBZ7974816.1"/>
    <property type="molecule type" value="Genomic_DNA"/>
</dbReference>
<accession>A0ACC5W2B1</accession>
<evidence type="ECO:0000313" key="1">
    <source>
        <dbReference type="EMBL" id="MBZ7974816.1"/>
    </source>
</evidence>
<comment type="caution">
    <text evidence="1">The sequence shown here is derived from an EMBL/GenBank/DDBJ whole genome shotgun (WGS) entry which is preliminary data.</text>
</comment>